<proteinExistence type="predicted"/>
<gene>
    <name evidence="3" type="ORF">P691DRAFT_780012</name>
</gene>
<keyword evidence="4" id="KW-1185">Reference proteome</keyword>
<dbReference type="GO" id="GO:0016192">
    <property type="term" value="P:vesicle-mediated transport"/>
    <property type="evidence" value="ECO:0007669"/>
    <property type="project" value="InterPro"/>
</dbReference>
<feature type="compositionally biased region" description="Pro residues" evidence="1">
    <location>
        <begin position="751"/>
        <end position="762"/>
    </location>
</feature>
<dbReference type="Gene3D" id="1.20.1050.80">
    <property type="entry name" value="VPS9 domain"/>
    <property type="match status" value="2"/>
</dbReference>
<reference evidence="3" key="1">
    <citation type="submission" date="2020-11" db="EMBL/GenBank/DDBJ databases">
        <authorList>
            <consortium name="DOE Joint Genome Institute"/>
            <person name="Ahrendt S."/>
            <person name="Riley R."/>
            <person name="Andreopoulos W."/>
            <person name="Labutti K."/>
            <person name="Pangilinan J."/>
            <person name="Ruiz-Duenas F.J."/>
            <person name="Barrasa J.M."/>
            <person name="Sanchez-Garcia M."/>
            <person name="Camarero S."/>
            <person name="Miyauchi S."/>
            <person name="Serrano A."/>
            <person name="Linde D."/>
            <person name="Babiker R."/>
            <person name="Drula E."/>
            <person name="Ayuso-Fernandez I."/>
            <person name="Pacheco R."/>
            <person name="Padilla G."/>
            <person name="Ferreira P."/>
            <person name="Barriuso J."/>
            <person name="Kellner H."/>
            <person name="Castanera R."/>
            <person name="Alfaro M."/>
            <person name="Ramirez L."/>
            <person name="Pisabarro A.G."/>
            <person name="Kuo A."/>
            <person name="Tritt A."/>
            <person name="Lipzen A."/>
            <person name="He G."/>
            <person name="Yan M."/>
            <person name="Ng V."/>
            <person name="Cullen D."/>
            <person name="Martin F."/>
            <person name="Rosso M.-N."/>
            <person name="Henrissat B."/>
            <person name="Hibbett D."/>
            <person name="Martinez A.T."/>
            <person name="Grigoriev I.V."/>
        </authorList>
    </citation>
    <scope>NUCLEOTIDE SEQUENCE</scope>
    <source>
        <strain evidence="3">MF-IS2</strain>
    </source>
</reference>
<dbReference type="Pfam" id="PF02204">
    <property type="entry name" value="VPS9"/>
    <property type="match status" value="1"/>
</dbReference>
<feature type="compositionally biased region" description="Acidic residues" evidence="1">
    <location>
        <begin position="1013"/>
        <end position="1060"/>
    </location>
</feature>
<feature type="compositionally biased region" description="Low complexity" evidence="1">
    <location>
        <begin position="1184"/>
        <end position="1209"/>
    </location>
</feature>
<feature type="compositionally biased region" description="Polar residues" evidence="1">
    <location>
        <begin position="10"/>
        <end position="29"/>
    </location>
</feature>
<dbReference type="GO" id="GO:0031267">
    <property type="term" value="F:small GTPase binding"/>
    <property type="evidence" value="ECO:0007669"/>
    <property type="project" value="TreeGrafter"/>
</dbReference>
<dbReference type="EMBL" id="MU152296">
    <property type="protein sequence ID" value="KAF9440734.1"/>
    <property type="molecule type" value="Genomic_DNA"/>
</dbReference>
<feature type="region of interest" description="Disordered" evidence="1">
    <location>
        <begin position="716"/>
        <end position="765"/>
    </location>
</feature>
<feature type="compositionally biased region" description="Low complexity" evidence="1">
    <location>
        <begin position="274"/>
        <end position="289"/>
    </location>
</feature>
<name>A0A9P5WXA1_9AGAR</name>
<dbReference type="PROSITE" id="PS51205">
    <property type="entry name" value="VPS9"/>
    <property type="match status" value="1"/>
</dbReference>
<dbReference type="OrthoDB" id="10264848at2759"/>
<feature type="compositionally biased region" description="Pro residues" evidence="1">
    <location>
        <begin position="247"/>
        <end position="264"/>
    </location>
</feature>
<dbReference type="GO" id="GO:0005829">
    <property type="term" value="C:cytosol"/>
    <property type="evidence" value="ECO:0007669"/>
    <property type="project" value="TreeGrafter"/>
</dbReference>
<comment type="caution">
    <text evidence="3">The sequence shown here is derived from an EMBL/GenBank/DDBJ whole genome shotgun (WGS) entry which is preliminary data.</text>
</comment>
<feature type="region of interest" description="Disordered" evidence="1">
    <location>
        <begin position="1"/>
        <end position="95"/>
    </location>
</feature>
<feature type="compositionally biased region" description="Basic residues" evidence="1">
    <location>
        <begin position="1101"/>
        <end position="1122"/>
    </location>
</feature>
<dbReference type="PANTHER" id="PTHR23101">
    <property type="entry name" value="RAB GDP/GTP EXCHANGE FACTOR"/>
    <property type="match status" value="1"/>
</dbReference>
<dbReference type="GO" id="GO:0030139">
    <property type="term" value="C:endocytic vesicle"/>
    <property type="evidence" value="ECO:0007669"/>
    <property type="project" value="TreeGrafter"/>
</dbReference>
<dbReference type="GO" id="GO:0005085">
    <property type="term" value="F:guanyl-nucleotide exchange factor activity"/>
    <property type="evidence" value="ECO:0007669"/>
    <property type="project" value="InterPro"/>
</dbReference>
<feature type="region of interest" description="Disordered" evidence="1">
    <location>
        <begin position="244"/>
        <end position="331"/>
    </location>
</feature>
<feature type="domain" description="VPS9" evidence="2">
    <location>
        <begin position="527"/>
        <end position="836"/>
    </location>
</feature>
<feature type="compositionally biased region" description="Pro residues" evidence="1">
    <location>
        <begin position="1210"/>
        <end position="1227"/>
    </location>
</feature>
<feature type="region of interest" description="Disordered" evidence="1">
    <location>
        <begin position="994"/>
        <end position="1233"/>
    </location>
</feature>
<evidence type="ECO:0000256" key="1">
    <source>
        <dbReference type="SAM" id="MobiDB-lite"/>
    </source>
</evidence>
<feature type="region of interest" description="Disordered" evidence="1">
    <location>
        <begin position="612"/>
        <end position="681"/>
    </location>
</feature>
<dbReference type="Proteomes" id="UP000807342">
    <property type="component" value="Unassembled WGS sequence"/>
</dbReference>
<evidence type="ECO:0000313" key="3">
    <source>
        <dbReference type="EMBL" id="KAF9440734.1"/>
    </source>
</evidence>
<evidence type="ECO:0000259" key="2">
    <source>
        <dbReference type="PROSITE" id="PS51205"/>
    </source>
</evidence>
<protein>
    <recommendedName>
        <fullName evidence="2">VPS9 domain-containing protein</fullName>
    </recommendedName>
</protein>
<dbReference type="InterPro" id="IPR037191">
    <property type="entry name" value="VPS9_dom_sf"/>
</dbReference>
<accession>A0A9P5WXA1</accession>
<evidence type="ECO:0000313" key="4">
    <source>
        <dbReference type="Proteomes" id="UP000807342"/>
    </source>
</evidence>
<dbReference type="InterPro" id="IPR003123">
    <property type="entry name" value="VPS9"/>
</dbReference>
<organism evidence="3 4">
    <name type="scientific">Macrolepiota fuliginosa MF-IS2</name>
    <dbReference type="NCBI Taxonomy" id="1400762"/>
    <lineage>
        <taxon>Eukaryota</taxon>
        <taxon>Fungi</taxon>
        <taxon>Dikarya</taxon>
        <taxon>Basidiomycota</taxon>
        <taxon>Agaricomycotina</taxon>
        <taxon>Agaricomycetes</taxon>
        <taxon>Agaricomycetidae</taxon>
        <taxon>Agaricales</taxon>
        <taxon>Agaricineae</taxon>
        <taxon>Agaricaceae</taxon>
        <taxon>Macrolepiota</taxon>
    </lineage>
</organism>
<feature type="compositionally biased region" description="Low complexity" evidence="1">
    <location>
        <begin position="716"/>
        <end position="741"/>
    </location>
</feature>
<dbReference type="SUPFAM" id="SSF109993">
    <property type="entry name" value="VPS9 domain"/>
    <property type="match status" value="1"/>
</dbReference>
<feature type="compositionally biased region" description="Low complexity" evidence="1">
    <location>
        <begin position="38"/>
        <end position="55"/>
    </location>
</feature>
<feature type="compositionally biased region" description="Low complexity" evidence="1">
    <location>
        <begin position="996"/>
        <end position="1012"/>
    </location>
</feature>
<dbReference type="InterPro" id="IPR045046">
    <property type="entry name" value="Vps9-like"/>
</dbReference>
<dbReference type="PANTHER" id="PTHR23101:SF25">
    <property type="entry name" value="GTPASE-ACTIVATING PROTEIN AND VPS9 DOMAIN-CONTAINING PROTEIN 1"/>
    <property type="match status" value="1"/>
</dbReference>
<sequence>MANRERENQFPATSIGRSSGARLQQTATAHESHPLGLSPTESSNNSTSSGSFANTKYRPYTPRHRVGAPTVTTGTIVHPPSPQHHPTGPGGDATSKLQLTNAKAVAQNVGLDTGSVGWGILEKIVLEGEAWPEVWSALTGGKATVLLPSEQISSHDRLTLEFLKDHIVFCEPGKSAPVVTLSGLRGTLHGTTVAFYSTLHPSSVFFEDLHDPSTRGSSLRKLPPLPLPLGSSVFPSAKVLNTHTTLPLPPKAPIPPKPPLPPRPGARSTQIQISTSASSSAAPHTTSSSRIPNPFASLFGNRPSTPTGPPVAASPPASIRSLEPPPSLTGPDAHTVIEVSAIIVDHKIVRKDVGKYLNKAIRHEIKDSLRVNKDVDVPHWVVERVLEFCEAWFPFVRAPKVMPTSIPRRGQDKDLEKEGEKEKEWIVNPLILEDDMMEDTVDRVQEFYFQLGEGLRVELGKKGRKHEREVSSCSSVMSVDESEKEKEKHVAEDVNEARIRGVMELVERTVSSMFYDRLFMQPITDDASHDEALANRVAALNMLDLTLEHLDIEVGQAGKEVDKVVKACGEKLCELDTTRTPKDKSTILVEAHQIVVDGLSRLPPIKLMSPEESKALREKQQQQQQQTTTANAAPRDSGYRKPPPALDLNGSPPSGVPPPLPQRRSEPAQVPPAAVVENEPKVIISEGSPTINRTANTASTNLANLATAEATTTDLSPLSLTTTSALPSHSPTASPSSPASRLSHDQDEKPPATPTPPPPTTPTPVSSDILLPMIIFSVVKINPPHLVSNLLYIQRFRNRNAHSYTGGSGGGEESFCLINLLAVAEFLENVDLEGLGLGSGTVSATELTPIITRGPATPHTPTPKSSSGTPLLGGIEGIPNSFSFRGKVEQQVDAIAGSANKVITGVVDSSFGILRSLLPNNPNPNPNQQQLEQEVLREGLGGVQKQGFGLLRRDTGFSIASIAASLPISSTRAKAGQVPTGGEEGQQLVAVMSRPGSLKSVKSKSSLKGLVGDSDESEEENDDDDDDEDNDYESGEEDGDEDGSGQDVEEGEEGGEEGGEEEHGVDIPGINVRDASAGASSFGGDTRSIRSFESMLSDSKKRQRAKRVKKLKQKAAKERKKNTSMSESVTKVISGPRKSLSDRLASVSALASGLKGSPPDSRRSSLLQPPIAAPTPMPASTPNLAYTTYTRAASTTSSRAASPSLSRSPSPHPMPPIQAASPVPPPTQLSLGAGNPMVQRLPPPNQRFMQCTVDELRMGEVAELLREYRRLVDGVRASGRFNDWF</sequence>